<evidence type="ECO:0000256" key="3">
    <source>
        <dbReference type="ARBA" id="ARBA00022692"/>
    </source>
</evidence>
<feature type="transmembrane region" description="Helical" evidence="7">
    <location>
        <begin position="233"/>
        <end position="255"/>
    </location>
</feature>
<comment type="subcellular location">
    <subcellularLocation>
        <location evidence="1">Cell membrane</location>
        <topology evidence="1">Multi-pass membrane protein</topology>
    </subcellularLocation>
</comment>
<dbReference type="InterPro" id="IPR050189">
    <property type="entry name" value="MFS_Efflux_Transporters"/>
</dbReference>
<feature type="transmembrane region" description="Helical" evidence="7">
    <location>
        <begin position="21"/>
        <end position="46"/>
    </location>
</feature>
<feature type="transmembrane region" description="Helical" evidence="7">
    <location>
        <begin position="364"/>
        <end position="384"/>
    </location>
</feature>
<dbReference type="SUPFAM" id="SSF103473">
    <property type="entry name" value="MFS general substrate transporter"/>
    <property type="match status" value="1"/>
</dbReference>
<keyword evidence="5 7" id="KW-0472">Membrane</keyword>
<evidence type="ECO:0000256" key="6">
    <source>
        <dbReference type="SAM" id="MobiDB-lite"/>
    </source>
</evidence>
<dbReference type="Pfam" id="PF07690">
    <property type="entry name" value="MFS_1"/>
    <property type="match status" value="1"/>
</dbReference>
<comment type="caution">
    <text evidence="9">The sequence shown here is derived from an EMBL/GenBank/DDBJ whole genome shotgun (WGS) entry which is preliminary data.</text>
</comment>
<evidence type="ECO:0000256" key="5">
    <source>
        <dbReference type="ARBA" id="ARBA00023136"/>
    </source>
</evidence>
<evidence type="ECO:0000259" key="8">
    <source>
        <dbReference type="PROSITE" id="PS50850"/>
    </source>
</evidence>
<evidence type="ECO:0000256" key="4">
    <source>
        <dbReference type="ARBA" id="ARBA00022989"/>
    </source>
</evidence>
<gene>
    <name evidence="9" type="ORF">ACGFZB_01705</name>
</gene>
<accession>A0ABW7AWC5</accession>
<feature type="transmembrane region" description="Helical" evidence="7">
    <location>
        <begin position="58"/>
        <end position="79"/>
    </location>
</feature>
<feature type="region of interest" description="Disordered" evidence="6">
    <location>
        <begin position="201"/>
        <end position="224"/>
    </location>
</feature>
<feature type="transmembrane region" description="Helical" evidence="7">
    <location>
        <begin position="174"/>
        <end position="194"/>
    </location>
</feature>
<proteinExistence type="predicted"/>
<dbReference type="InterPro" id="IPR036259">
    <property type="entry name" value="MFS_trans_sf"/>
</dbReference>
<keyword evidence="3 7" id="KW-0812">Transmembrane</keyword>
<reference evidence="9 10" key="1">
    <citation type="submission" date="2024-10" db="EMBL/GenBank/DDBJ databases">
        <title>The Natural Products Discovery Center: Release of the First 8490 Sequenced Strains for Exploring Actinobacteria Biosynthetic Diversity.</title>
        <authorList>
            <person name="Kalkreuter E."/>
            <person name="Kautsar S.A."/>
            <person name="Yang D."/>
            <person name="Bader C.D."/>
            <person name="Teijaro C.N."/>
            <person name="Fluegel L."/>
            <person name="Davis C.M."/>
            <person name="Simpson J.R."/>
            <person name="Lauterbach L."/>
            <person name="Steele A.D."/>
            <person name="Gui C."/>
            <person name="Meng S."/>
            <person name="Li G."/>
            <person name="Viehrig K."/>
            <person name="Ye F."/>
            <person name="Su P."/>
            <person name="Kiefer A.F."/>
            <person name="Nichols A."/>
            <person name="Cepeda A.J."/>
            <person name="Yan W."/>
            <person name="Fan B."/>
            <person name="Jiang Y."/>
            <person name="Adhikari A."/>
            <person name="Zheng C.-J."/>
            <person name="Schuster L."/>
            <person name="Cowan T.M."/>
            <person name="Smanski M.J."/>
            <person name="Chevrette M.G."/>
            <person name="De Carvalho L.P.S."/>
            <person name="Shen B."/>
        </authorList>
    </citation>
    <scope>NUCLEOTIDE SEQUENCE [LARGE SCALE GENOMIC DNA]</scope>
    <source>
        <strain evidence="9 10">NPDC048320</strain>
    </source>
</reference>
<feature type="transmembrane region" description="Helical" evidence="7">
    <location>
        <begin position="115"/>
        <end position="136"/>
    </location>
</feature>
<dbReference type="EMBL" id="JBICYV010000001">
    <property type="protein sequence ID" value="MFG3009178.1"/>
    <property type="molecule type" value="Genomic_DNA"/>
</dbReference>
<organism evidence="9 10">
    <name type="scientific">Streptomyces cinerochromogenes</name>
    <dbReference type="NCBI Taxonomy" id="66422"/>
    <lineage>
        <taxon>Bacteria</taxon>
        <taxon>Bacillati</taxon>
        <taxon>Actinomycetota</taxon>
        <taxon>Actinomycetes</taxon>
        <taxon>Kitasatosporales</taxon>
        <taxon>Streptomycetaceae</taxon>
        <taxon>Streptomyces</taxon>
    </lineage>
</organism>
<feature type="transmembrane region" description="Helical" evidence="7">
    <location>
        <begin position="86"/>
        <end position="109"/>
    </location>
</feature>
<feature type="transmembrane region" description="Helical" evidence="7">
    <location>
        <begin position="322"/>
        <end position="343"/>
    </location>
</feature>
<evidence type="ECO:0000256" key="2">
    <source>
        <dbReference type="ARBA" id="ARBA00022475"/>
    </source>
</evidence>
<dbReference type="RefSeq" id="WP_392814283.1">
    <property type="nucleotide sequence ID" value="NZ_JBICYV010000001.1"/>
</dbReference>
<dbReference type="Gene3D" id="1.20.1250.20">
    <property type="entry name" value="MFS general substrate transporter like domains"/>
    <property type="match status" value="2"/>
</dbReference>
<dbReference type="PANTHER" id="PTHR43124">
    <property type="entry name" value="PURINE EFFLUX PUMP PBUE"/>
    <property type="match status" value="1"/>
</dbReference>
<protein>
    <submittedName>
        <fullName evidence="9">MFS transporter</fullName>
    </submittedName>
</protein>
<evidence type="ECO:0000313" key="9">
    <source>
        <dbReference type="EMBL" id="MFG3009178.1"/>
    </source>
</evidence>
<feature type="transmembrane region" description="Helical" evidence="7">
    <location>
        <begin position="143"/>
        <end position="162"/>
    </location>
</feature>
<dbReference type="PROSITE" id="PS50850">
    <property type="entry name" value="MFS"/>
    <property type="match status" value="1"/>
</dbReference>
<evidence type="ECO:0000313" key="10">
    <source>
        <dbReference type="Proteomes" id="UP001604267"/>
    </source>
</evidence>
<feature type="transmembrane region" description="Helical" evidence="7">
    <location>
        <begin position="298"/>
        <end position="316"/>
    </location>
</feature>
<feature type="domain" description="Major facilitator superfamily (MFS) profile" evidence="8">
    <location>
        <begin position="19"/>
        <end position="413"/>
    </location>
</feature>
<dbReference type="Proteomes" id="UP001604267">
    <property type="component" value="Unassembled WGS sequence"/>
</dbReference>
<evidence type="ECO:0000256" key="7">
    <source>
        <dbReference type="SAM" id="Phobius"/>
    </source>
</evidence>
<sequence>MSAAAPTAAPDRIDAPTAARLAVLAGATFVYVTFEVFPVGLIHDIAADLGVGAGRVGLLISGYAVVAAVVTIPTVALAARVSRGTALVVSLLVLVVAELLAASATGFAMMAASRVAAALTHGVLWSLIAPAAAALVPRERVGTATAVVFGGSSLAAIVGSPGTTFVGELIGWRATALLLAAATVAVTLALVWAVRPRPAASAPARGGGPTAPQSQSQAQAEPHGAAGPVDWPAVLALCAVAVVLIVAHFLTYTYFAVVITEITGTSGAVVALLAVFGGAGAVGTYLIGRHNDRGPQRAAAVTMAAFAAGIGLLALACGPAPTVVRCAAAVVAVAAWGGAFAAAGPVFQTGVMRLAGAEADRASSVYVTGFQIGIAGGSALGASLLGHPVAWLPLTSTVLATAVLVTVLIRRPVPGS</sequence>
<keyword evidence="10" id="KW-1185">Reference proteome</keyword>
<dbReference type="InterPro" id="IPR011701">
    <property type="entry name" value="MFS"/>
</dbReference>
<dbReference type="PANTHER" id="PTHR43124:SF3">
    <property type="entry name" value="CHLORAMPHENICOL EFFLUX PUMP RV0191"/>
    <property type="match status" value="1"/>
</dbReference>
<feature type="transmembrane region" description="Helical" evidence="7">
    <location>
        <begin position="267"/>
        <end position="286"/>
    </location>
</feature>
<feature type="compositionally biased region" description="Low complexity" evidence="6">
    <location>
        <begin position="201"/>
        <end position="220"/>
    </location>
</feature>
<evidence type="ECO:0000256" key="1">
    <source>
        <dbReference type="ARBA" id="ARBA00004651"/>
    </source>
</evidence>
<name>A0ABW7AWC5_9ACTN</name>
<feature type="transmembrane region" description="Helical" evidence="7">
    <location>
        <begin position="390"/>
        <end position="409"/>
    </location>
</feature>
<keyword evidence="2" id="KW-1003">Cell membrane</keyword>
<keyword evidence="4 7" id="KW-1133">Transmembrane helix</keyword>
<dbReference type="InterPro" id="IPR020846">
    <property type="entry name" value="MFS_dom"/>
</dbReference>